<sequence>MTATLPLTVRKAAETAARDHHLDLSPYLADLICFHYGRPDLMRHLTQAILFETASRTYDLTTDTYGRHQTIRLPVPVAELVEYEARDRGIQRSTLLADIVCLRMGFPGLIRAIDKEVMPLAI</sequence>
<organism evidence="1 2">
    <name type="scientific">Mycolicibacterium wolinskyi</name>
    <dbReference type="NCBI Taxonomy" id="59750"/>
    <lineage>
        <taxon>Bacteria</taxon>
        <taxon>Bacillati</taxon>
        <taxon>Actinomycetota</taxon>
        <taxon>Actinomycetes</taxon>
        <taxon>Mycobacteriales</taxon>
        <taxon>Mycobacteriaceae</taxon>
        <taxon>Mycolicibacterium</taxon>
    </lineage>
</organism>
<evidence type="ECO:0000313" key="1">
    <source>
        <dbReference type="EMBL" id="KWX20523.1"/>
    </source>
</evidence>
<dbReference type="Proteomes" id="UP000070612">
    <property type="component" value="Unassembled WGS sequence"/>
</dbReference>
<gene>
    <name evidence="1" type="ORF">AFM11_30180</name>
</gene>
<keyword evidence="2" id="KW-1185">Reference proteome</keyword>
<protein>
    <submittedName>
        <fullName evidence="1">Uncharacterized protein</fullName>
    </submittedName>
</protein>
<proteinExistence type="predicted"/>
<comment type="caution">
    <text evidence="1">The sequence shown here is derived from an EMBL/GenBank/DDBJ whole genome shotgun (WGS) entry which is preliminary data.</text>
</comment>
<dbReference type="EMBL" id="LGTW01000027">
    <property type="protein sequence ID" value="KWX20523.1"/>
    <property type="molecule type" value="Genomic_DNA"/>
</dbReference>
<dbReference type="AlphaFoldDB" id="A0A132PDW8"/>
<reference evidence="1 2" key="1">
    <citation type="submission" date="2015-07" db="EMBL/GenBank/DDBJ databases">
        <title>A draft genome sequence of Mycobacterium wolinskyi.</title>
        <authorList>
            <person name="de Man T.J."/>
            <person name="Perry K.A."/>
            <person name="Coulliette A.D."/>
            <person name="Jensen B."/>
            <person name="Toney N.C."/>
            <person name="Limbago B.M."/>
            <person name="Noble-Wang J."/>
        </authorList>
    </citation>
    <scope>NUCLEOTIDE SEQUENCE [LARGE SCALE GENOMIC DNA]</scope>
    <source>
        <strain evidence="1 2">CDC_01</strain>
    </source>
</reference>
<accession>A0A132PDW8</accession>
<dbReference type="PATRIC" id="fig|59750.3.peg.3932"/>
<name>A0A132PDW8_9MYCO</name>
<evidence type="ECO:0000313" key="2">
    <source>
        <dbReference type="Proteomes" id="UP000070612"/>
    </source>
</evidence>